<dbReference type="Pfam" id="PF01649">
    <property type="entry name" value="Ribosomal_S20p"/>
    <property type="match status" value="1"/>
</dbReference>
<evidence type="ECO:0000256" key="7">
    <source>
        <dbReference type="HAMAP-Rule" id="MF_00500"/>
    </source>
</evidence>
<dbReference type="GO" id="GO:0015935">
    <property type="term" value="C:small ribosomal subunit"/>
    <property type="evidence" value="ECO:0007669"/>
    <property type="project" value="TreeGrafter"/>
</dbReference>
<comment type="similarity">
    <text evidence="1 7">Belongs to the bacterial ribosomal protein bS20 family.</text>
</comment>
<name>A0A1E5KW21_9ENTE</name>
<evidence type="ECO:0000256" key="1">
    <source>
        <dbReference type="ARBA" id="ARBA00007634"/>
    </source>
</evidence>
<dbReference type="SUPFAM" id="SSF46992">
    <property type="entry name" value="Ribosomal protein S20"/>
    <property type="match status" value="1"/>
</dbReference>
<keyword evidence="2 7" id="KW-0699">rRNA-binding</keyword>
<dbReference type="PANTHER" id="PTHR33398:SF1">
    <property type="entry name" value="SMALL RIBOSOMAL SUBUNIT PROTEIN BS20C"/>
    <property type="match status" value="1"/>
</dbReference>
<dbReference type="GO" id="GO:0003735">
    <property type="term" value="F:structural constituent of ribosome"/>
    <property type="evidence" value="ECO:0007669"/>
    <property type="project" value="InterPro"/>
</dbReference>
<dbReference type="InterPro" id="IPR036510">
    <property type="entry name" value="Ribosomal_bS20_sf"/>
</dbReference>
<dbReference type="RefSeq" id="WP_069698933.1">
    <property type="nucleotide sequence ID" value="NZ_JAGGMA010000034.1"/>
</dbReference>
<dbReference type="Proteomes" id="UP000095256">
    <property type="component" value="Unassembled WGS sequence"/>
</dbReference>
<comment type="caution">
    <text evidence="8">The sequence shown here is derived from an EMBL/GenBank/DDBJ whole genome shotgun (WGS) entry which is preliminary data.</text>
</comment>
<keyword evidence="9" id="KW-1185">Reference proteome</keyword>
<comment type="function">
    <text evidence="7">Binds directly to 16S ribosomal RNA.</text>
</comment>
<dbReference type="OrthoDB" id="9808392at2"/>
<dbReference type="HAMAP" id="MF_00500">
    <property type="entry name" value="Ribosomal_bS20"/>
    <property type="match status" value="1"/>
</dbReference>
<keyword evidence="3 7" id="KW-0694">RNA-binding</keyword>
<dbReference type="STRING" id="762845.BCR26_14540"/>
<dbReference type="GO" id="GO:0070181">
    <property type="term" value="F:small ribosomal subunit rRNA binding"/>
    <property type="evidence" value="ECO:0007669"/>
    <property type="project" value="TreeGrafter"/>
</dbReference>
<evidence type="ECO:0000256" key="6">
    <source>
        <dbReference type="ARBA" id="ARBA00035136"/>
    </source>
</evidence>
<reference evidence="8 9" key="1">
    <citation type="submission" date="2016-09" db="EMBL/GenBank/DDBJ databases">
        <authorList>
            <person name="Capua I."/>
            <person name="De Benedictis P."/>
            <person name="Joannis T."/>
            <person name="Lombin L.H."/>
            <person name="Cattoli G."/>
        </authorList>
    </citation>
    <scope>NUCLEOTIDE SEQUENCE [LARGE SCALE GENOMIC DNA]</scope>
    <source>
        <strain evidence="8 9">LMG 25899</strain>
    </source>
</reference>
<evidence type="ECO:0000256" key="3">
    <source>
        <dbReference type="ARBA" id="ARBA00022884"/>
    </source>
</evidence>
<gene>
    <name evidence="7" type="primary">rpsT</name>
    <name evidence="8" type="ORF">BCR26_14540</name>
</gene>
<dbReference type="AlphaFoldDB" id="A0A1E5KW21"/>
<accession>A0A1E5KW21</accession>
<keyword evidence="5 7" id="KW-0687">Ribonucleoprotein</keyword>
<protein>
    <recommendedName>
        <fullName evidence="6 7">Small ribosomal subunit protein bS20</fullName>
    </recommendedName>
</protein>
<sequence length="84" mass="9126">MPNIESAIKRVRTNANANAKNSSQTNAMRTAIKKFEDAVAAGADNVDALYKDAVKAVDMAETKGLIHKNKANRDKVRLSKKVAK</sequence>
<keyword evidence="4 7" id="KW-0689">Ribosomal protein</keyword>
<evidence type="ECO:0000313" key="9">
    <source>
        <dbReference type="Proteomes" id="UP000095256"/>
    </source>
</evidence>
<dbReference type="GO" id="GO:0006412">
    <property type="term" value="P:translation"/>
    <property type="evidence" value="ECO:0007669"/>
    <property type="project" value="UniProtKB-UniRule"/>
</dbReference>
<dbReference type="NCBIfam" id="TIGR00029">
    <property type="entry name" value="S20"/>
    <property type="match status" value="1"/>
</dbReference>
<dbReference type="PANTHER" id="PTHR33398">
    <property type="entry name" value="30S RIBOSOMAL PROTEIN S20"/>
    <property type="match status" value="1"/>
</dbReference>
<evidence type="ECO:0000256" key="5">
    <source>
        <dbReference type="ARBA" id="ARBA00023274"/>
    </source>
</evidence>
<dbReference type="InterPro" id="IPR002583">
    <property type="entry name" value="Ribosomal_bS20"/>
</dbReference>
<organism evidence="8 9">
    <name type="scientific">Enterococcus rivorum</name>
    <dbReference type="NCBI Taxonomy" id="762845"/>
    <lineage>
        <taxon>Bacteria</taxon>
        <taxon>Bacillati</taxon>
        <taxon>Bacillota</taxon>
        <taxon>Bacilli</taxon>
        <taxon>Lactobacillales</taxon>
        <taxon>Enterococcaceae</taxon>
        <taxon>Enterococcus</taxon>
    </lineage>
</organism>
<evidence type="ECO:0000256" key="2">
    <source>
        <dbReference type="ARBA" id="ARBA00022730"/>
    </source>
</evidence>
<evidence type="ECO:0000256" key="4">
    <source>
        <dbReference type="ARBA" id="ARBA00022980"/>
    </source>
</evidence>
<evidence type="ECO:0000313" key="8">
    <source>
        <dbReference type="EMBL" id="OEH82073.1"/>
    </source>
</evidence>
<dbReference type="EMBL" id="MIEK01000029">
    <property type="protein sequence ID" value="OEH82073.1"/>
    <property type="molecule type" value="Genomic_DNA"/>
</dbReference>
<proteinExistence type="inferred from homology"/>
<dbReference type="GO" id="GO:0005829">
    <property type="term" value="C:cytosol"/>
    <property type="evidence" value="ECO:0007669"/>
    <property type="project" value="TreeGrafter"/>
</dbReference>
<dbReference type="Gene3D" id="1.20.58.110">
    <property type="entry name" value="Ribosomal protein S20"/>
    <property type="match status" value="1"/>
</dbReference>